<keyword evidence="4" id="KW-1185">Reference proteome</keyword>
<dbReference type="Gene3D" id="3.90.850.10">
    <property type="entry name" value="Fumarylacetoacetase-like, C-terminal domain"/>
    <property type="match status" value="1"/>
</dbReference>
<proteinExistence type="predicted"/>
<dbReference type="SUPFAM" id="SSF56529">
    <property type="entry name" value="FAH"/>
    <property type="match status" value="1"/>
</dbReference>
<evidence type="ECO:0000256" key="1">
    <source>
        <dbReference type="SAM" id="MobiDB-lite"/>
    </source>
</evidence>
<gene>
    <name evidence="3" type="ORF">SM116_17580</name>
</gene>
<feature type="region of interest" description="Disordered" evidence="1">
    <location>
        <begin position="330"/>
        <end position="349"/>
    </location>
</feature>
<evidence type="ECO:0000313" key="4">
    <source>
        <dbReference type="Proteomes" id="UP001323798"/>
    </source>
</evidence>
<keyword evidence="3" id="KW-0378">Hydrolase</keyword>
<reference evidence="3 4" key="1">
    <citation type="submission" date="2023-11" db="EMBL/GenBank/DDBJ databases">
        <title>Genome sequence of Microbacterium rhizosphaerae KACC 19337.</title>
        <authorList>
            <person name="Choi H."/>
            <person name="Kim S."/>
            <person name="Kim Y."/>
            <person name="Kwon S.-W."/>
            <person name="Heo J."/>
        </authorList>
    </citation>
    <scope>NUCLEOTIDE SEQUENCE [LARGE SCALE GENOMIC DNA]</scope>
    <source>
        <strain evidence="3 4">KACC 19337</strain>
    </source>
</reference>
<organism evidence="3 4">
    <name type="scientific">Microbacterium rhizosphaerae</name>
    <dbReference type="NCBI Taxonomy" id="1678237"/>
    <lineage>
        <taxon>Bacteria</taxon>
        <taxon>Bacillati</taxon>
        <taxon>Actinomycetota</taxon>
        <taxon>Actinomycetes</taxon>
        <taxon>Micrococcales</taxon>
        <taxon>Microbacteriaceae</taxon>
        <taxon>Microbacterium</taxon>
    </lineage>
</organism>
<accession>A0ABZ0SL62</accession>
<dbReference type="Pfam" id="PF01557">
    <property type="entry name" value="FAA_hydrolase"/>
    <property type="match status" value="1"/>
</dbReference>
<dbReference type="PANTHER" id="PTHR43211:SF1">
    <property type="entry name" value="BLL6422 PROTEIN"/>
    <property type="match status" value="1"/>
</dbReference>
<protein>
    <submittedName>
        <fullName evidence="3">Fumarylacetoacetate hydrolase family protein</fullName>
    </submittedName>
</protein>
<dbReference type="InterPro" id="IPR036663">
    <property type="entry name" value="Fumarylacetoacetase_C_sf"/>
</dbReference>
<dbReference type="InterPro" id="IPR011234">
    <property type="entry name" value="Fumarylacetoacetase-like_C"/>
</dbReference>
<name>A0ABZ0SL62_9MICO</name>
<evidence type="ECO:0000313" key="3">
    <source>
        <dbReference type="EMBL" id="WPR89545.1"/>
    </source>
</evidence>
<dbReference type="EMBL" id="CP139368">
    <property type="protein sequence ID" value="WPR89545.1"/>
    <property type="molecule type" value="Genomic_DNA"/>
</dbReference>
<evidence type="ECO:0000259" key="2">
    <source>
        <dbReference type="Pfam" id="PF01557"/>
    </source>
</evidence>
<dbReference type="GO" id="GO:0016787">
    <property type="term" value="F:hydrolase activity"/>
    <property type="evidence" value="ECO:0007669"/>
    <property type="project" value="UniProtKB-KW"/>
</dbReference>
<dbReference type="RefSeq" id="WP_320942259.1">
    <property type="nucleotide sequence ID" value="NZ_BAABEU010000003.1"/>
</dbReference>
<dbReference type="Proteomes" id="UP001323798">
    <property type="component" value="Chromosome"/>
</dbReference>
<dbReference type="PANTHER" id="PTHR43211">
    <property type="entry name" value="FUMARYLACETOACETATE HYDROLASE"/>
    <property type="match status" value="1"/>
</dbReference>
<feature type="domain" description="Fumarylacetoacetase-like C-terminal" evidence="2">
    <location>
        <begin position="91"/>
        <end position="328"/>
    </location>
</feature>
<sequence length="349" mass="36307">MRIARWTTGGVIGEGFVVGDRVVPFPDGLTVADVLARGLAQTRALFEQVSIPAPPPPVAGAPAGASGGVGPAAGLPLADVQLLAPVVPAAIRDFVAFEEHVEGVSAGIEGKSDVAPEWYQAPTFYFTNPHTILGPGEPVSPPVTQRLDFELEVAVVIGAAEGPSTRSGTPGANLSAAEAKQVVFGYTIMNDWSARDLQAREMKVRLGPAKGKDFGMSLGPWIVTADEFEPYLDEDGFLAIRAEAYINDELVGEDLVSNMGWPLPELVAYASRNSRVVPGDVLGSGTVGNGGCLGELWGRNGGLTPPPLVEGDVVRLVVEGIGELSGAVGPAVAGPEIPSARPRSRARHR</sequence>